<reference evidence="2" key="2">
    <citation type="submission" date="2020-05" db="UniProtKB">
        <authorList>
            <consortium name="EnsemblMetazoa"/>
        </authorList>
    </citation>
    <scope>IDENTIFICATION</scope>
    <source>
        <strain evidence="2">CM1001059</strain>
    </source>
</reference>
<sequence length="181" mass="20781">MARPALKGSLLALHQRVLGLEPRALRCPLRLRCARWLGRCLRLLLLLLHHFVGTKTCGKHLLLARTSDYHHLLLRWRTSSVRRYDLLLHNRLLHAAGLKLLLLRLLLLYHLWCAVGSNRLLYYLLLLRMLLLLLLLLWLLLLQLYALVEAKRPSRTEATTHASVTVGMSYSSPASVISFSS</sequence>
<keyword evidence="1" id="KW-0812">Transmembrane</keyword>
<dbReference type="EnsemblMetazoa" id="AMEC009284-RA">
    <property type="protein sequence ID" value="AMEC009284-PA"/>
    <property type="gene ID" value="AMEC009284"/>
</dbReference>
<reference evidence="3" key="1">
    <citation type="submission" date="2014-01" db="EMBL/GenBank/DDBJ databases">
        <title>The Genome Sequence of Anopheles melas CM1001059_A (V2).</title>
        <authorList>
            <consortium name="The Broad Institute Genomics Platform"/>
            <person name="Neafsey D.E."/>
            <person name="Besansky N."/>
            <person name="Howell P."/>
            <person name="Walton C."/>
            <person name="Young S.K."/>
            <person name="Zeng Q."/>
            <person name="Gargeya S."/>
            <person name="Fitzgerald M."/>
            <person name="Haas B."/>
            <person name="Abouelleil A."/>
            <person name="Allen A.W."/>
            <person name="Alvarado L."/>
            <person name="Arachchi H.M."/>
            <person name="Berlin A.M."/>
            <person name="Chapman S.B."/>
            <person name="Gainer-Dewar J."/>
            <person name="Goldberg J."/>
            <person name="Griggs A."/>
            <person name="Gujja S."/>
            <person name="Hansen M."/>
            <person name="Howarth C."/>
            <person name="Imamovic A."/>
            <person name="Ireland A."/>
            <person name="Larimer J."/>
            <person name="McCowan C."/>
            <person name="Murphy C."/>
            <person name="Pearson M."/>
            <person name="Poon T.W."/>
            <person name="Priest M."/>
            <person name="Roberts A."/>
            <person name="Saif S."/>
            <person name="Shea T."/>
            <person name="Sisk P."/>
            <person name="Sykes S."/>
            <person name="Wortman J."/>
            <person name="Nusbaum C."/>
            <person name="Birren B."/>
        </authorList>
    </citation>
    <scope>NUCLEOTIDE SEQUENCE [LARGE SCALE GENOMIC DNA]</scope>
    <source>
        <strain evidence="3">CM1001059</strain>
    </source>
</reference>
<dbReference type="Proteomes" id="UP000075902">
    <property type="component" value="Unassembled WGS sequence"/>
</dbReference>
<evidence type="ECO:0000313" key="2">
    <source>
        <dbReference type="EnsemblMetazoa" id="AMEC009284-PA"/>
    </source>
</evidence>
<dbReference type="VEuPathDB" id="VectorBase:AMEC009284"/>
<keyword evidence="3" id="KW-1185">Reference proteome</keyword>
<evidence type="ECO:0000313" key="3">
    <source>
        <dbReference type="Proteomes" id="UP000075902"/>
    </source>
</evidence>
<accession>A0A182TVZ4</accession>
<protein>
    <submittedName>
        <fullName evidence="2">Uncharacterized protein</fullName>
    </submittedName>
</protein>
<feature type="transmembrane region" description="Helical" evidence="1">
    <location>
        <begin position="92"/>
        <end position="112"/>
    </location>
</feature>
<name>A0A182TVZ4_9DIPT</name>
<keyword evidence="1" id="KW-1133">Transmembrane helix</keyword>
<proteinExistence type="predicted"/>
<organism evidence="2 3">
    <name type="scientific">Anopheles melas</name>
    <dbReference type="NCBI Taxonomy" id="34690"/>
    <lineage>
        <taxon>Eukaryota</taxon>
        <taxon>Metazoa</taxon>
        <taxon>Ecdysozoa</taxon>
        <taxon>Arthropoda</taxon>
        <taxon>Hexapoda</taxon>
        <taxon>Insecta</taxon>
        <taxon>Pterygota</taxon>
        <taxon>Neoptera</taxon>
        <taxon>Endopterygota</taxon>
        <taxon>Diptera</taxon>
        <taxon>Nematocera</taxon>
        <taxon>Culicoidea</taxon>
        <taxon>Culicidae</taxon>
        <taxon>Anophelinae</taxon>
        <taxon>Anopheles</taxon>
    </lineage>
</organism>
<keyword evidence="1" id="KW-0472">Membrane</keyword>
<dbReference type="AlphaFoldDB" id="A0A182TVZ4"/>
<evidence type="ECO:0000256" key="1">
    <source>
        <dbReference type="SAM" id="Phobius"/>
    </source>
</evidence>
<feature type="transmembrane region" description="Helical" evidence="1">
    <location>
        <begin position="124"/>
        <end position="148"/>
    </location>
</feature>